<keyword evidence="1" id="KW-1133">Transmembrane helix</keyword>
<organism evidence="2 3">
    <name type="scientific">Arthrobacter hankyongi</name>
    <dbReference type="NCBI Taxonomy" id="2904801"/>
    <lineage>
        <taxon>Bacteria</taxon>
        <taxon>Bacillati</taxon>
        <taxon>Actinomycetota</taxon>
        <taxon>Actinomycetes</taxon>
        <taxon>Micrococcales</taxon>
        <taxon>Micrococcaceae</taxon>
        <taxon>Arthrobacter</taxon>
    </lineage>
</organism>
<feature type="transmembrane region" description="Helical" evidence="1">
    <location>
        <begin position="70"/>
        <end position="88"/>
    </location>
</feature>
<dbReference type="RefSeq" id="WP_237819784.1">
    <property type="nucleotide sequence ID" value="NZ_JAKLTQ010000004.1"/>
</dbReference>
<gene>
    <name evidence="2" type="ORF">LVY72_08715</name>
</gene>
<proteinExistence type="predicted"/>
<name>A0ABS9L5R1_9MICC</name>
<keyword evidence="1" id="KW-0472">Membrane</keyword>
<reference evidence="2" key="1">
    <citation type="submission" date="2022-01" db="EMBL/GenBank/DDBJ databases">
        <authorList>
            <person name="Jo J.-H."/>
            <person name="Im W.-T."/>
        </authorList>
    </citation>
    <scope>NUCLEOTIDE SEQUENCE</scope>
    <source>
        <strain evidence="2">I2-34</strain>
    </source>
</reference>
<feature type="transmembrane region" description="Helical" evidence="1">
    <location>
        <begin position="144"/>
        <end position="165"/>
    </location>
</feature>
<evidence type="ECO:0000256" key="1">
    <source>
        <dbReference type="SAM" id="Phobius"/>
    </source>
</evidence>
<evidence type="ECO:0000313" key="3">
    <source>
        <dbReference type="Proteomes" id="UP001165368"/>
    </source>
</evidence>
<feature type="transmembrane region" description="Helical" evidence="1">
    <location>
        <begin position="108"/>
        <end position="132"/>
    </location>
</feature>
<evidence type="ECO:0000313" key="2">
    <source>
        <dbReference type="EMBL" id="MCG2621998.1"/>
    </source>
</evidence>
<dbReference type="EMBL" id="JAKLTQ010000004">
    <property type="protein sequence ID" value="MCG2621998.1"/>
    <property type="molecule type" value="Genomic_DNA"/>
</dbReference>
<sequence>MVSSLVFIAVWIAGLALGGPSVASSDSGARIQLAFQANTAGAVQGILVHGIAGLALAALGVSLARILRPAAGVAALGLSAAVLSWAQLGCELALFLGSAVGPVTARDWWIALSMLDGAKMIVIGVLILLVLVRARRLKQRGRTLSTVSILAIAALAVSGFGYLMLSGPLMTAAYASLPLLLLWAGTVPVALRRYRRAATAGHDFAGTSVR</sequence>
<dbReference type="Proteomes" id="UP001165368">
    <property type="component" value="Unassembled WGS sequence"/>
</dbReference>
<keyword evidence="1" id="KW-0812">Transmembrane</keyword>
<keyword evidence="3" id="KW-1185">Reference proteome</keyword>
<feature type="transmembrane region" description="Helical" evidence="1">
    <location>
        <begin position="41"/>
        <end position="63"/>
    </location>
</feature>
<comment type="caution">
    <text evidence="2">The sequence shown here is derived from an EMBL/GenBank/DDBJ whole genome shotgun (WGS) entry which is preliminary data.</text>
</comment>
<accession>A0ABS9L5R1</accession>
<feature type="transmembrane region" description="Helical" evidence="1">
    <location>
        <begin position="171"/>
        <end position="191"/>
    </location>
</feature>
<protein>
    <recommendedName>
        <fullName evidence="4">DUF4386 domain-containing protein</fullName>
    </recommendedName>
</protein>
<evidence type="ECO:0008006" key="4">
    <source>
        <dbReference type="Google" id="ProtNLM"/>
    </source>
</evidence>